<evidence type="ECO:0000259" key="3">
    <source>
        <dbReference type="Pfam" id="PF02230"/>
    </source>
</evidence>
<dbReference type="Gene3D" id="3.40.50.1820">
    <property type="entry name" value="alpha/beta hydrolase"/>
    <property type="match status" value="1"/>
</dbReference>
<gene>
    <name evidence="4" type="ORF">SAMN05444370_102315</name>
</gene>
<name>A0A1H3X7Z5_9RHOB</name>
<dbReference type="STRING" id="89524.SAMN05444370_102315"/>
<dbReference type="InterPro" id="IPR050955">
    <property type="entry name" value="Plant_Biomass_Hydrol_Est"/>
</dbReference>
<dbReference type="AlphaFoldDB" id="A0A1H3X7Z5"/>
<dbReference type="InterPro" id="IPR029058">
    <property type="entry name" value="AB_hydrolase_fold"/>
</dbReference>
<protein>
    <submittedName>
        <fullName evidence="4">Polyhydroxybutyrate depolymerase</fullName>
    </submittedName>
</protein>
<keyword evidence="1 2" id="KW-0732">Signal</keyword>
<organism evidence="4 5">
    <name type="scientific">Rubrimonas cliftonensis</name>
    <dbReference type="NCBI Taxonomy" id="89524"/>
    <lineage>
        <taxon>Bacteria</taxon>
        <taxon>Pseudomonadati</taxon>
        <taxon>Pseudomonadota</taxon>
        <taxon>Alphaproteobacteria</taxon>
        <taxon>Rhodobacterales</taxon>
        <taxon>Paracoccaceae</taxon>
        <taxon>Rubrimonas</taxon>
    </lineage>
</organism>
<dbReference type="Proteomes" id="UP000198703">
    <property type="component" value="Unassembled WGS sequence"/>
</dbReference>
<accession>A0A1H3X7Z5</accession>
<evidence type="ECO:0000256" key="1">
    <source>
        <dbReference type="ARBA" id="ARBA00022729"/>
    </source>
</evidence>
<keyword evidence="5" id="KW-1185">Reference proteome</keyword>
<dbReference type="PANTHER" id="PTHR43037:SF1">
    <property type="entry name" value="BLL1128 PROTEIN"/>
    <property type="match status" value="1"/>
</dbReference>
<evidence type="ECO:0000256" key="2">
    <source>
        <dbReference type="SAM" id="SignalP"/>
    </source>
</evidence>
<dbReference type="Pfam" id="PF02230">
    <property type="entry name" value="Abhydrolase_2"/>
    <property type="match status" value="1"/>
</dbReference>
<dbReference type="RefSeq" id="WP_093248836.1">
    <property type="nucleotide sequence ID" value="NZ_FNQM01000002.1"/>
</dbReference>
<evidence type="ECO:0000313" key="4">
    <source>
        <dbReference type="EMBL" id="SDZ95506.1"/>
    </source>
</evidence>
<dbReference type="InterPro" id="IPR003140">
    <property type="entry name" value="PLipase/COase/thioEstase"/>
</dbReference>
<dbReference type="OrthoDB" id="9767239at2"/>
<dbReference type="PANTHER" id="PTHR43037">
    <property type="entry name" value="UNNAMED PRODUCT-RELATED"/>
    <property type="match status" value="1"/>
</dbReference>
<feature type="signal peptide" evidence="2">
    <location>
        <begin position="1"/>
        <end position="26"/>
    </location>
</feature>
<dbReference type="EMBL" id="FNQM01000002">
    <property type="protein sequence ID" value="SDZ95506.1"/>
    <property type="molecule type" value="Genomic_DNA"/>
</dbReference>
<feature type="domain" description="Phospholipase/carboxylesterase/thioesterase" evidence="3">
    <location>
        <begin position="113"/>
        <end position="191"/>
    </location>
</feature>
<reference evidence="4 5" key="1">
    <citation type="submission" date="2016-10" db="EMBL/GenBank/DDBJ databases">
        <authorList>
            <person name="de Groot N.N."/>
        </authorList>
    </citation>
    <scope>NUCLEOTIDE SEQUENCE [LARGE SCALE GENOMIC DNA]</scope>
    <source>
        <strain evidence="4 5">DSM 15345</strain>
    </source>
</reference>
<proteinExistence type="predicted"/>
<sequence>MSLASRTVAASIALAAALLATAGASAQERLSFEHDGVARAALIDAAPGVRDAPLLLALHGGIGSASFARRRAAVTLWRRGWVVAWPEAAPEWNDGRRDGDGDLYNDADDVAFLRSLVARLAAEGRVDPSRVFVAGPSIGGMMALRVACEAPDLVQGVAAVIAALPVGLDCPAAAPPMPALFIHGTEDRIVPPEGGRIGGDSLLIRDRGRVEPIAETVALFARRNGCAGYAARPMPDRAPEDGVTTELRAYEGCAAPLTHLVSFGAGHTWAGGGSMRLGDMLIGATTQDFSATAAVEAFLSSLVAD</sequence>
<dbReference type="GO" id="GO:0016787">
    <property type="term" value="F:hydrolase activity"/>
    <property type="evidence" value="ECO:0007669"/>
    <property type="project" value="InterPro"/>
</dbReference>
<dbReference type="SUPFAM" id="SSF53474">
    <property type="entry name" value="alpha/beta-Hydrolases"/>
    <property type="match status" value="1"/>
</dbReference>
<feature type="chain" id="PRO_5011536005" evidence="2">
    <location>
        <begin position="27"/>
        <end position="305"/>
    </location>
</feature>
<evidence type="ECO:0000313" key="5">
    <source>
        <dbReference type="Proteomes" id="UP000198703"/>
    </source>
</evidence>